<dbReference type="PANTHER" id="PTHR31600">
    <property type="entry name" value="TINY MACROCYSTS PROTEIN B-RELATED"/>
    <property type="match status" value="1"/>
</dbReference>
<gene>
    <name evidence="3" type="ORF">HaLaN_16873</name>
</gene>
<evidence type="ECO:0000313" key="4">
    <source>
        <dbReference type="Proteomes" id="UP000485058"/>
    </source>
</evidence>
<evidence type="ECO:0000313" key="3">
    <source>
        <dbReference type="EMBL" id="GFH19851.1"/>
    </source>
</evidence>
<protein>
    <recommendedName>
        <fullName evidence="2">PAS domain-containing protein</fullName>
    </recommendedName>
</protein>
<keyword evidence="4" id="KW-1185">Reference proteome</keyword>
<feature type="compositionally biased region" description="Polar residues" evidence="1">
    <location>
        <begin position="131"/>
        <end position="151"/>
    </location>
</feature>
<dbReference type="InterPro" id="IPR052994">
    <property type="entry name" value="Tiny_macrocysts_regulators"/>
</dbReference>
<organism evidence="3 4">
    <name type="scientific">Haematococcus lacustris</name>
    <name type="common">Green alga</name>
    <name type="synonym">Haematococcus pluvialis</name>
    <dbReference type="NCBI Taxonomy" id="44745"/>
    <lineage>
        <taxon>Eukaryota</taxon>
        <taxon>Viridiplantae</taxon>
        <taxon>Chlorophyta</taxon>
        <taxon>core chlorophytes</taxon>
        <taxon>Chlorophyceae</taxon>
        <taxon>CS clade</taxon>
        <taxon>Chlamydomonadales</taxon>
        <taxon>Haematococcaceae</taxon>
        <taxon>Haematococcus</taxon>
    </lineage>
</organism>
<dbReference type="PANTHER" id="PTHR31600:SF2">
    <property type="entry name" value="GAMETE ENRICHED GENE 10 PROTEIN-RELATED"/>
    <property type="match status" value="1"/>
</dbReference>
<feature type="non-terminal residue" evidence="3">
    <location>
        <position position="600"/>
    </location>
</feature>
<feature type="domain" description="PAS" evidence="2">
    <location>
        <begin position="176"/>
        <end position="249"/>
    </location>
</feature>
<dbReference type="PROSITE" id="PS50112">
    <property type="entry name" value="PAS"/>
    <property type="match status" value="1"/>
</dbReference>
<dbReference type="InterPro" id="IPR000014">
    <property type="entry name" value="PAS"/>
</dbReference>
<dbReference type="EMBL" id="BLLF01001530">
    <property type="protein sequence ID" value="GFH19851.1"/>
    <property type="molecule type" value="Genomic_DNA"/>
</dbReference>
<reference evidence="3 4" key="1">
    <citation type="submission" date="2020-02" db="EMBL/GenBank/DDBJ databases">
        <title>Draft genome sequence of Haematococcus lacustris strain NIES-144.</title>
        <authorList>
            <person name="Morimoto D."/>
            <person name="Nakagawa S."/>
            <person name="Yoshida T."/>
            <person name="Sawayama S."/>
        </authorList>
    </citation>
    <scope>NUCLEOTIDE SEQUENCE [LARGE SCALE GENOMIC DNA]</scope>
    <source>
        <strain evidence="3 4">NIES-144</strain>
    </source>
</reference>
<evidence type="ECO:0000259" key="2">
    <source>
        <dbReference type="PROSITE" id="PS50112"/>
    </source>
</evidence>
<dbReference type="Proteomes" id="UP000485058">
    <property type="component" value="Unassembled WGS sequence"/>
</dbReference>
<sequence>MAASWVSTHSSLTGEVHGWALSRLVTKQSKALQQCMMRARASLHSRHFLTSAPADSSMSVAKMAAAEGSAHNPSLPLGGGAVLYHVLTLRARQILAQAQLSSVASLPNALSGVQPPAYFQPHTDVAAQAEISSKGSNQRQDTPSASGVADSTRQKVVEEGAQGGQRAVRRSSTLVMKEATQPTLSSIQPLMVVADSRGRVCHVTLKMAELLGRSVESLRANGMEHAFSALLPEPFSHMHHSLLQATASSVPPPHSCRSGLIQLLQRTSGQGQTEAVPFQLQIKRRTGVEAVYHVATFTEATMEQALDERRLLLEVDADGLITGVSSGTPASLFALDPATLPGLALDAVLDFMHPTTAQDGEVRHHRMSEANSQVLLELAARAAEEPGLSWRVGVGMAGAQTAPTKLKGKARTMLGNKTKPAIMTISVAFDDPHMASLDSMQIMVELWRADLACSVVEVNASGQVVPLGCDELNALCPSGLVLGAPLSVLLDQPLSSLLPCLAGKSLTDLFHEGALGPPPSGFAAAAPALKAAEKKGGRARAKGLSMSEMRSSPTHIIRVPHLADAADMTLSLQVVRKSGSPGYFVVLHPLAPRTSRPGLA</sequence>
<proteinExistence type="predicted"/>
<feature type="non-terminal residue" evidence="3">
    <location>
        <position position="1"/>
    </location>
</feature>
<feature type="region of interest" description="Disordered" evidence="1">
    <location>
        <begin position="131"/>
        <end position="173"/>
    </location>
</feature>
<dbReference type="AlphaFoldDB" id="A0A699ZCL5"/>
<accession>A0A699ZCL5</accession>
<comment type="caution">
    <text evidence="3">The sequence shown here is derived from an EMBL/GenBank/DDBJ whole genome shotgun (WGS) entry which is preliminary data.</text>
</comment>
<evidence type="ECO:0000256" key="1">
    <source>
        <dbReference type="SAM" id="MobiDB-lite"/>
    </source>
</evidence>
<name>A0A699ZCL5_HAELA</name>